<dbReference type="WBParaSite" id="HPBE_0000472201-mRNA-1">
    <property type="protein sequence ID" value="HPBE_0000472201-mRNA-1"/>
    <property type="gene ID" value="HPBE_0000472201"/>
</dbReference>
<evidence type="ECO:0000313" key="3">
    <source>
        <dbReference type="Proteomes" id="UP000050761"/>
    </source>
</evidence>
<gene>
    <name evidence="2" type="ORF">HPBE_LOCUS4723</name>
</gene>
<dbReference type="InterPro" id="IPR036249">
    <property type="entry name" value="Thioredoxin-like_sf"/>
</dbReference>
<reference evidence="4" key="2">
    <citation type="submission" date="2019-09" db="UniProtKB">
        <authorList>
            <consortium name="WormBaseParasite"/>
        </authorList>
    </citation>
    <scope>IDENTIFICATION</scope>
</reference>
<feature type="compositionally biased region" description="Pro residues" evidence="1">
    <location>
        <begin position="554"/>
        <end position="569"/>
    </location>
</feature>
<dbReference type="AlphaFoldDB" id="A0A3P7XQW2"/>
<feature type="compositionally biased region" description="Low complexity" evidence="1">
    <location>
        <begin position="371"/>
        <end position="401"/>
    </location>
</feature>
<feature type="compositionally biased region" description="Pro residues" evidence="1">
    <location>
        <begin position="356"/>
        <end position="370"/>
    </location>
</feature>
<reference evidence="2 3" key="1">
    <citation type="submission" date="2018-11" db="EMBL/GenBank/DDBJ databases">
        <authorList>
            <consortium name="Pathogen Informatics"/>
        </authorList>
    </citation>
    <scope>NUCLEOTIDE SEQUENCE [LARGE SCALE GENOMIC DNA]</scope>
</reference>
<proteinExistence type="predicted"/>
<evidence type="ECO:0000313" key="2">
    <source>
        <dbReference type="EMBL" id="VDO62187.1"/>
    </source>
</evidence>
<name>A0A3P7XQW2_HELPZ</name>
<evidence type="ECO:0000313" key="4">
    <source>
        <dbReference type="WBParaSite" id="HPBE_0000472201-mRNA-1"/>
    </source>
</evidence>
<feature type="compositionally biased region" description="Low complexity" evidence="1">
    <location>
        <begin position="540"/>
        <end position="553"/>
    </location>
</feature>
<sequence length="689" mass="75564">MPRPDFRCSRTKRLPAFPVINDPAFKGSICGAYCSADDAVHAIARRESFVERAPDGHGLSGFVEHLCVPPFISDLPISVPVRVAPPRQPSTFPGTALTTIVRARVIPAMQTFILLLLVFPTDATWDGQSAMYVLDPSAAAPSSSAQHLAYHSFGAQPQGASYQPYNFDFSQLASAYATNAAQFAQQFAQQIATAPPVNPQVDQQNLAKYSQYLDILRNAYGIQLPGELTQQAQQSQPDFQLSSYPTATATSYQAGANPYASAQGVDQAAHRPVFTYATATAKPQPQPQAYQQYQVYPQHQISSLYGQQQQQQQQQQQSVYQQPAPVQQAVHSSEVYSQAGYPERQTYHPHQQQQPIPQPQPGAPAQPQYPSPYSATAASPYSQQQLVHPSYSVHPSQSQQPQHPPPHTVDYSNQQIPSGVPAYGGQQSHLQPQPPVPLAQQIPSTYQTAALPGYQQQVGQPQVAKPQVYTYRGPGQQAVHPTYSSNLPSHSAEQLGIDSSSAAELETAGSVYGGSMTNSIEDIYSPPESTTHPPTHRPRPMTTRPRPTTTRAPEPAPPSPPPSPTPPKATRPTEAPISAQSLTQQIRRLPAVLYVDSRSERSKDLETLLRDTYGLPLVAFYVDKAGRPQMAQKFLHQLTAHKSLPYLFICGTFIGSEQHIQDYHKNGQIPQLVEYVCGEERKKNKKTTF</sequence>
<accession>A0A3P7XQW2</accession>
<dbReference type="EMBL" id="UZAH01025355">
    <property type="protein sequence ID" value="VDO62187.1"/>
    <property type="molecule type" value="Genomic_DNA"/>
</dbReference>
<protein>
    <submittedName>
        <fullName evidence="4">Glutaredoxin domain-containing protein</fullName>
    </submittedName>
</protein>
<dbReference type="OrthoDB" id="418495at2759"/>
<keyword evidence="3" id="KW-1185">Reference proteome</keyword>
<organism evidence="2">
    <name type="scientific">Heligmosomoides polygyrus</name>
    <name type="common">Parasitic roundworm</name>
    <dbReference type="NCBI Taxonomy" id="6339"/>
    <lineage>
        <taxon>Eukaryota</taxon>
        <taxon>Metazoa</taxon>
        <taxon>Ecdysozoa</taxon>
        <taxon>Nematoda</taxon>
        <taxon>Chromadorea</taxon>
        <taxon>Rhabditida</taxon>
        <taxon>Rhabditina</taxon>
        <taxon>Rhabditomorpha</taxon>
        <taxon>Strongyloidea</taxon>
        <taxon>Heligmosomidae</taxon>
        <taxon>Heligmosomoides</taxon>
    </lineage>
</organism>
<dbReference type="Proteomes" id="UP000050761">
    <property type="component" value="Unassembled WGS sequence"/>
</dbReference>
<dbReference type="SUPFAM" id="SSF52833">
    <property type="entry name" value="Thioredoxin-like"/>
    <property type="match status" value="1"/>
</dbReference>
<dbReference type="Gene3D" id="3.40.30.10">
    <property type="entry name" value="Glutaredoxin"/>
    <property type="match status" value="1"/>
</dbReference>
<feature type="region of interest" description="Disordered" evidence="1">
    <location>
        <begin position="346"/>
        <end position="439"/>
    </location>
</feature>
<evidence type="ECO:0000256" key="1">
    <source>
        <dbReference type="SAM" id="MobiDB-lite"/>
    </source>
</evidence>
<dbReference type="PROSITE" id="PS51354">
    <property type="entry name" value="GLUTAREDOXIN_2"/>
    <property type="match status" value="1"/>
</dbReference>
<feature type="region of interest" description="Disordered" evidence="1">
    <location>
        <begin position="512"/>
        <end position="582"/>
    </location>
</feature>